<accession>A0A8S0SW16</accession>
<evidence type="ECO:0000313" key="2">
    <source>
        <dbReference type="EMBL" id="CAA2996389.1"/>
    </source>
</evidence>
<dbReference type="EMBL" id="CACTIH010005524">
    <property type="protein sequence ID" value="CAA2996389.1"/>
    <property type="molecule type" value="Genomic_DNA"/>
</dbReference>
<keyword evidence="3" id="KW-1185">Reference proteome</keyword>
<evidence type="ECO:0000313" key="3">
    <source>
        <dbReference type="Proteomes" id="UP000594638"/>
    </source>
</evidence>
<feature type="chain" id="PRO_5035745779" evidence="1">
    <location>
        <begin position="23"/>
        <end position="148"/>
    </location>
</feature>
<dbReference type="GO" id="GO:0016301">
    <property type="term" value="F:kinase activity"/>
    <property type="evidence" value="ECO:0007669"/>
    <property type="project" value="UniProtKB-KW"/>
</dbReference>
<protein>
    <submittedName>
        <fullName evidence="2">Nucleoside diphosphate kinase B</fullName>
    </submittedName>
</protein>
<dbReference type="Proteomes" id="UP000594638">
    <property type="component" value="Unassembled WGS sequence"/>
</dbReference>
<dbReference type="OrthoDB" id="364224at2759"/>
<proteinExistence type="predicted"/>
<keyword evidence="2" id="KW-0808">Transferase</keyword>
<organism evidence="2 3">
    <name type="scientific">Olea europaea subsp. europaea</name>
    <dbReference type="NCBI Taxonomy" id="158383"/>
    <lineage>
        <taxon>Eukaryota</taxon>
        <taxon>Viridiplantae</taxon>
        <taxon>Streptophyta</taxon>
        <taxon>Embryophyta</taxon>
        <taxon>Tracheophyta</taxon>
        <taxon>Spermatophyta</taxon>
        <taxon>Magnoliopsida</taxon>
        <taxon>eudicotyledons</taxon>
        <taxon>Gunneridae</taxon>
        <taxon>Pentapetalae</taxon>
        <taxon>asterids</taxon>
        <taxon>lamiids</taxon>
        <taxon>Lamiales</taxon>
        <taxon>Oleaceae</taxon>
        <taxon>Oleeae</taxon>
        <taxon>Olea</taxon>
    </lineage>
</organism>
<reference evidence="2 3" key="1">
    <citation type="submission" date="2019-12" db="EMBL/GenBank/DDBJ databases">
        <authorList>
            <person name="Alioto T."/>
            <person name="Alioto T."/>
            <person name="Gomez Garrido J."/>
        </authorList>
    </citation>
    <scope>NUCLEOTIDE SEQUENCE [LARGE SCALE GENOMIC DNA]</scope>
</reference>
<comment type="caution">
    <text evidence="2">The sequence shown here is derived from an EMBL/GenBank/DDBJ whole genome shotgun (WGS) entry which is preliminary data.</text>
</comment>
<gene>
    <name evidence="2" type="ORF">OLEA9_A080834</name>
</gene>
<name>A0A8S0SW16_OLEEU</name>
<sequence length="148" mass="16893">MCHDFLIGRLLYLNLLPARIAAYSDGHVNIFELLDPLELEKWRLQAEFKNVIHSVSKLGNASCSSASIAWNPQRVEVQQSSFILGFSANPPFVIPPRWGRWNGTLASTGSDGVVKFKRRLTFSNFPESEKSYDSRIHQTHKKSWCEEK</sequence>
<keyword evidence="1" id="KW-0732">Signal</keyword>
<dbReference type="AlphaFoldDB" id="A0A8S0SW16"/>
<evidence type="ECO:0000256" key="1">
    <source>
        <dbReference type="SAM" id="SignalP"/>
    </source>
</evidence>
<keyword evidence="2" id="KW-0418">Kinase</keyword>
<dbReference type="Gramene" id="OE9A080834T1">
    <property type="protein sequence ID" value="OE9A080834C1"/>
    <property type="gene ID" value="OE9A080834"/>
</dbReference>
<feature type="signal peptide" evidence="1">
    <location>
        <begin position="1"/>
        <end position="22"/>
    </location>
</feature>